<dbReference type="Proteomes" id="UP001431783">
    <property type="component" value="Unassembled WGS sequence"/>
</dbReference>
<proteinExistence type="predicted"/>
<sequence>MTIKKLNFGKAAKNGIGKNSIFDPDLPASEKKDEPPPIGYLRMFRYTTGFDKLLIFVGFLAIIVMSAIQPLNNLLFGDLTQSIIEYVKMRAMSNDTVITDHASEKLLDGVRDYVFKMCAIGSLTIILGYISIEAFSYT</sequence>
<organism evidence="5 6">
    <name type="scientific">Henosepilachna vigintioctopunctata</name>
    <dbReference type="NCBI Taxonomy" id="420089"/>
    <lineage>
        <taxon>Eukaryota</taxon>
        <taxon>Metazoa</taxon>
        <taxon>Ecdysozoa</taxon>
        <taxon>Arthropoda</taxon>
        <taxon>Hexapoda</taxon>
        <taxon>Insecta</taxon>
        <taxon>Pterygota</taxon>
        <taxon>Neoptera</taxon>
        <taxon>Endopterygota</taxon>
        <taxon>Coleoptera</taxon>
        <taxon>Polyphaga</taxon>
        <taxon>Cucujiformia</taxon>
        <taxon>Coccinelloidea</taxon>
        <taxon>Coccinellidae</taxon>
        <taxon>Epilachninae</taxon>
        <taxon>Epilachnini</taxon>
        <taxon>Henosepilachna</taxon>
    </lineage>
</organism>
<dbReference type="Gene3D" id="1.20.1560.10">
    <property type="entry name" value="ABC transporter type 1, transmembrane domain"/>
    <property type="match status" value="1"/>
</dbReference>
<gene>
    <name evidence="5" type="ORF">WA026_016864</name>
</gene>
<evidence type="ECO:0000256" key="3">
    <source>
        <dbReference type="ARBA" id="ARBA00023136"/>
    </source>
</evidence>
<dbReference type="SUPFAM" id="SSF90123">
    <property type="entry name" value="ABC transporter transmembrane region"/>
    <property type="match status" value="1"/>
</dbReference>
<feature type="transmembrane region" description="Helical" evidence="4">
    <location>
        <begin position="113"/>
        <end position="132"/>
    </location>
</feature>
<keyword evidence="6" id="KW-1185">Reference proteome</keyword>
<comment type="caution">
    <text evidence="5">The sequence shown here is derived from an EMBL/GenBank/DDBJ whole genome shotgun (WGS) entry which is preliminary data.</text>
</comment>
<keyword evidence="3 4" id="KW-0472">Membrane</keyword>
<dbReference type="InterPro" id="IPR036640">
    <property type="entry name" value="ABC1_TM_sf"/>
</dbReference>
<dbReference type="GO" id="GO:0016020">
    <property type="term" value="C:membrane"/>
    <property type="evidence" value="ECO:0007669"/>
    <property type="project" value="InterPro"/>
</dbReference>
<keyword evidence="1 4" id="KW-0812">Transmembrane</keyword>
<dbReference type="AlphaFoldDB" id="A0AAW1U3H7"/>
<evidence type="ECO:0000256" key="4">
    <source>
        <dbReference type="SAM" id="Phobius"/>
    </source>
</evidence>
<feature type="non-terminal residue" evidence="5">
    <location>
        <position position="138"/>
    </location>
</feature>
<keyword evidence="2 4" id="KW-1133">Transmembrane helix</keyword>
<evidence type="ECO:0000256" key="2">
    <source>
        <dbReference type="ARBA" id="ARBA00022989"/>
    </source>
</evidence>
<accession>A0AAW1U3H7</accession>
<name>A0AAW1U3H7_9CUCU</name>
<evidence type="ECO:0000313" key="5">
    <source>
        <dbReference type="EMBL" id="KAK9877118.1"/>
    </source>
</evidence>
<reference evidence="5 6" key="1">
    <citation type="submission" date="2023-03" db="EMBL/GenBank/DDBJ databases">
        <title>Genome insight into feeding habits of ladybird beetles.</title>
        <authorList>
            <person name="Li H.-S."/>
            <person name="Huang Y.-H."/>
            <person name="Pang H."/>
        </authorList>
    </citation>
    <scope>NUCLEOTIDE SEQUENCE [LARGE SCALE GENOMIC DNA]</scope>
    <source>
        <strain evidence="5">SYSU_2023b</strain>
        <tissue evidence="5">Whole body</tissue>
    </source>
</reference>
<evidence type="ECO:0000256" key="1">
    <source>
        <dbReference type="ARBA" id="ARBA00022692"/>
    </source>
</evidence>
<evidence type="ECO:0008006" key="7">
    <source>
        <dbReference type="Google" id="ProtNLM"/>
    </source>
</evidence>
<dbReference type="EMBL" id="JARQZJ010000040">
    <property type="protein sequence ID" value="KAK9877118.1"/>
    <property type="molecule type" value="Genomic_DNA"/>
</dbReference>
<dbReference type="GO" id="GO:0005524">
    <property type="term" value="F:ATP binding"/>
    <property type="evidence" value="ECO:0007669"/>
    <property type="project" value="InterPro"/>
</dbReference>
<protein>
    <recommendedName>
        <fullName evidence="7">ABC transmembrane type-1 domain-containing protein</fullName>
    </recommendedName>
</protein>
<feature type="transmembrane region" description="Helical" evidence="4">
    <location>
        <begin position="53"/>
        <end position="71"/>
    </location>
</feature>
<evidence type="ECO:0000313" key="6">
    <source>
        <dbReference type="Proteomes" id="UP001431783"/>
    </source>
</evidence>